<dbReference type="AlphaFoldDB" id="A0A8J7HBS9"/>
<sequence length="280" mass="32853">MQNKKNIMIHDNLNVVRNKVKEILKEEEYFFLEASSLLESINILKDYEDKLDMIIIDVDFNEEDFEVIRKLKDKSKDTPILVITANNKKETIMQAINEGITNIMLKPFEQVVFQQKVFKLLMPTETEIFEEVTFNLENFITSELSKAKKGNYEVSILMSKVISPDDNINLEEYIYKIELKGIYEGLESLFWETDVFLKYSFDTFIGVFPFCDKNNTQVILDKINKKFELMKEGSENLQEINLTNSFVTYPEDGLEYEELFQKMIEGTTAQKPEEKTINQT</sequence>
<proteinExistence type="predicted"/>
<dbReference type="PANTHER" id="PTHR44591:SF3">
    <property type="entry name" value="RESPONSE REGULATORY DOMAIN-CONTAINING PROTEIN"/>
    <property type="match status" value="1"/>
</dbReference>
<gene>
    <name evidence="6" type="ORF">I5677_01545</name>
</gene>
<evidence type="ECO:0000313" key="7">
    <source>
        <dbReference type="Proteomes" id="UP000623269"/>
    </source>
</evidence>
<dbReference type="Proteomes" id="UP000623269">
    <property type="component" value="Unassembled WGS sequence"/>
</dbReference>
<dbReference type="InterPro" id="IPR011006">
    <property type="entry name" value="CheY-like_superfamily"/>
</dbReference>
<dbReference type="PROSITE" id="PS50110">
    <property type="entry name" value="RESPONSE_REGULATORY"/>
    <property type="match status" value="1"/>
</dbReference>
<comment type="caution">
    <text evidence="6">The sequence shown here is derived from an EMBL/GenBank/DDBJ whole genome shotgun (WGS) entry which is preliminary data.</text>
</comment>
<evidence type="ECO:0000313" key="6">
    <source>
        <dbReference type="EMBL" id="MBH1939574.1"/>
    </source>
</evidence>
<evidence type="ECO:0000256" key="1">
    <source>
        <dbReference type="ARBA" id="ARBA00018672"/>
    </source>
</evidence>
<dbReference type="Gene3D" id="3.40.50.2300">
    <property type="match status" value="1"/>
</dbReference>
<dbReference type="InterPro" id="IPR050595">
    <property type="entry name" value="Bact_response_regulator"/>
</dbReference>
<dbReference type="Pfam" id="PF00072">
    <property type="entry name" value="Response_reg"/>
    <property type="match status" value="1"/>
</dbReference>
<dbReference type="RefSeq" id="WP_197659787.1">
    <property type="nucleotide sequence ID" value="NZ_JAEAGR010000001.1"/>
</dbReference>
<keyword evidence="2 4" id="KW-0597">Phosphoprotein</keyword>
<evidence type="ECO:0000256" key="4">
    <source>
        <dbReference type="PROSITE-ProRule" id="PRU00169"/>
    </source>
</evidence>
<protein>
    <recommendedName>
        <fullName evidence="1">Stage 0 sporulation protein A homolog</fullName>
    </recommendedName>
</protein>
<dbReference type="SMART" id="SM00448">
    <property type="entry name" value="REC"/>
    <property type="match status" value="1"/>
</dbReference>
<evidence type="ECO:0000256" key="2">
    <source>
        <dbReference type="ARBA" id="ARBA00022553"/>
    </source>
</evidence>
<dbReference type="PANTHER" id="PTHR44591">
    <property type="entry name" value="STRESS RESPONSE REGULATOR PROTEIN 1"/>
    <property type="match status" value="1"/>
</dbReference>
<evidence type="ECO:0000256" key="3">
    <source>
        <dbReference type="ARBA" id="ARBA00024867"/>
    </source>
</evidence>
<feature type="domain" description="Response regulatory" evidence="5">
    <location>
        <begin position="6"/>
        <end position="121"/>
    </location>
</feature>
<keyword evidence="7" id="KW-1185">Reference proteome</keyword>
<comment type="function">
    <text evidence="3">May play the central regulatory role in sporulation. It may be an element of the effector pathway responsible for the activation of sporulation genes in response to nutritional stress. Spo0A may act in concert with spo0H (a sigma factor) to control the expression of some genes that are critical to the sporulation process.</text>
</comment>
<dbReference type="CDD" id="cd00156">
    <property type="entry name" value="REC"/>
    <property type="match status" value="1"/>
</dbReference>
<dbReference type="SUPFAM" id="SSF52172">
    <property type="entry name" value="CheY-like"/>
    <property type="match status" value="1"/>
</dbReference>
<dbReference type="EMBL" id="JAEAGR010000001">
    <property type="protein sequence ID" value="MBH1939574.1"/>
    <property type="molecule type" value="Genomic_DNA"/>
</dbReference>
<reference evidence="6" key="1">
    <citation type="submission" date="2020-12" db="EMBL/GenBank/DDBJ databases">
        <title>M. sibirica DSM 26468T genome.</title>
        <authorList>
            <person name="Thieme N."/>
            <person name="Rettenmaier R."/>
            <person name="Zverlov V."/>
            <person name="Liebl W."/>
        </authorList>
    </citation>
    <scope>NUCLEOTIDE SEQUENCE</scope>
    <source>
        <strain evidence="6">DSM 26468</strain>
    </source>
</reference>
<dbReference type="GO" id="GO:0000160">
    <property type="term" value="P:phosphorelay signal transduction system"/>
    <property type="evidence" value="ECO:0007669"/>
    <property type="project" value="InterPro"/>
</dbReference>
<accession>A0A8J7HBS9</accession>
<organism evidence="6 7">
    <name type="scientific">Mobilitalea sibirica</name>
    <dbReference type="NCBI Taxonomy" id="1462919"/>
    <lineage>
        <taxon>Bacteria</taxon>
        <taxon>Bacillati</taxon>
        <taxon>Bacillota</taxon>
        <taxon>Clostridia</taxon>
        <taxon>Lachnospirales</taxon>
        <taxon>Lachnospiraceae</taxon>
        <taxon>Mobilitalea</taxon>
    </lineage>
</organism>
<feature type="modified residue" description="4-aspartylphosphate" evidence="4">
    <location>
        <position position="57"/>
    </location>
</feature>
<dbReference type="InterPro" id="IPR001789">
    <property type="entry name" value="Sig_transdc_resp-reg_receiver"/>
</dbReference>
<name>A0A8J7HBS9_9FIRM</name>
<evidence type="ECO:0000259" key="5">
    <source>
        <dbReference type="PROSITE" id="PS50110"/>
    </source>
</evidence>